<feature type="compositionally biased region" description="Basic and acidic residues" evidence="1">
    <location>
        <begin position="32"/>
        <end position="49"/>
    </location>
</feature>
<evidence type="ECO:0000256" key="1">
    <source>
        <dbReference type="SAM" id="MobiDB-lite"/>
    </source>
</evidence>
<dbReference type="AlphaFoldDB" id="A0A7J6EI74"/>
<keyword evidence="3" id="KW-1185">Reference proteome</keyword>
<sequence length="286" mass="30581">MKAPERRQSNQIGARWLRDNMGQPVEGGAGHRTSEKASTEAMNTDRDSGDVLMMDGVVNGVIGGRRFGDFPQPVKGTNQENINGEREKNGEVDINKESQQEGIVIVDLKRRRVNGKEVLGHSSEDFVGSVVIGYDVDVGIYQEGINRESGIIANGVYDKDSGGIHVVKPNVSSSHPALVNQTVNVLMSSEDVAWDVDLVRDLFNDRDANLILSIPLSLSLEPREMPPPGFNGGPPGPFGCLGSLCHGLCRLVSSCCCGPLFGGPPGPPGPPVGLDSDWLGDDDARI</sequence>
<dbReference type="Proteomes" id="UP000583929">
    <property type="component" value="Unassembled WGS sequence"/>
</dbReference>
<dbReference type="EMBL" id="JAATIQ010000392">
    <property type="protein sequence ID" value="KAF4358044.1"/>
    <property type="molecule type" value="Genomic_DNA"/>
</dbReference>
<accession>A0A7J6EI74</accession>
<evidence type="ECO:0000313" key="3">
    <source>
        <dbReference type="Proteomes" id="UP000583929"/>
    </source>
</evidence>
<comment type="caution">
    <text evidence="2">The sequence shown here is derived from an EMBL/GenBank/DDBJ whole genome shotgun (WGS) entry which is preliminary data.</text>
</comment>
<feature type="region of interest" description="Disordered" evidence="1">
    <location>
        <begin position="68"/>
        <end position="91"/>
    </location>
</feature>
<evidence type="ECO:0000313" key="2">
    <source>
        <dbReference type="EMBL" id="KAF4358044.1"/>
    </source>
</evidence>
<protein>
    <submittedName>
        <fullName evidence="2">Uncharacterized protein</fullName>
    </submittedName>
</protein>
<name>A0A7J6EI74_CANSA</name>
<feature type="region of interest" description="Disordered" evidence="1">
    <location>
        <begin position="1"/>
        <end position="50"/>
    </location>
</feature>
<gene>
    <name evidence="2" type="ORF">G4B88_009607</name>
</gene>
<reference evidence="2 3" key="1">
    <citation type="journal article" date="2020" name="bioRxiv">
        <title>Sequence and annotation of 42 cannabis genomes reveals extensive copy number variation in cannabinoid synthesis and pathogen resistance genes.</title>
        <authorList>
            <person name="Mckernan K.J."/>
            <person name="Helbert Y."/>
            <person name="Kane L.T."/>
            <person name="Ebling H."/>
            <person name="Zhang L."/>
            <person name="Liu B."/>
            <person name="Eaton Z."/>
            <person name="Mclaughlin S."/>
            <person name="Kingan S."/>
            <person name="Baybayan P."/>
            <person name="Concepcion G."/>
            <person name="Jordan M."/>
            <person name="Riva A."/>
            <person name="Barbazuk W."/>
            <person name="Harkins T."/>
        </authorList>
    </citation>
    <scope>NUCLEOTIDE SEQUENCE [LARGE SCALE GENOMIC DNA]</scope>
    <source>
        <strain evidence="3">cv. Jamaican Lion 4</strain>
        <tissue evidence="2">Leaf</tissue>
    </source>
</reference>
<proteinExistence type="predicted"/>
<organism evidence="2 3">
    <name type="scientific">Cannabis sativa</name>
    <name type="common">Hemp</name>
    <name type="synonym">Marijuana</name>
    <dbReference type="NCBI Taxonomy" id="3483"/>
    <lineage>
        <taxon>Eukaryota</taxon>
        <taxon>Viridiplantae</taxon>
        <taxon>Streptophyta</taxon>
        <taxon>Embryophyta</taxon>
        <taxon>Tracheophyta</taxon>
        <taxon>Spermatophyta</taxon>
        <taxon>Magnoliopsida</taxon>
        <taxon>eudicotyledons</taxon>
        <taxon>Gunneridae</taxon>
        <taxon>Pentapetalae</taxon>
        <taxon>rosids</taxon>
        <taxon>fabids</taxon>
        <taxon>Rosales</taxon>
        <taxon>Cannabaceae</taxon>
        <taxon>Cannabis</taxon>
    </lineage>
</organism>